<evidence type="ECO:0000313" key="3">
    <source>
        <dbReference type="Proteomes" id="UP001526430"/>
    </source>
</evidence>
<keyword evidence="3" id="KW-1185">Reference proteome</keyword>
<accession>A0ABT3NWR2</accession>
<dbReference type="RefSeq" id="WP_301590691.1">
    <property type="nucleotide sequence ID" value="NZ_JAPFQI010000010.1"/>
</dbReference>
<proteinExistence type="predicted"/>
<dbReference type="Proteomes" id="UP001526430">
    <property type="component" value="Unassembled WGS sequence"/>
</dbReference>
<name>A0ABT3NWR2_9PROT</name>
<gene>
    <name evidence="2" type="ORF">OF850_13325</name>
</gene>
<dbReference type="EMBL" id="JAPFQI010000010">
    <property type="protein sequence ID" value="MCW8086612.1"/>
    <property type="molecule type" value="Genomic_DNA"/>
</dbReference>
<feature type="region of interest" description="Disordered" evidence="1">
    <location>
        <begin position="149"/>
        <end position="171"/>
    </location>
</feature>
<evidence type="ECO:0000313" key="2">
    <source>
        <dbReference type="EMBL" id="MCW8086612.1"/>
    </source>
</evidence>
<organism evidence="2 3">
    <name type="scientific">Sabulicella glaciei</name>
    <dbReference type="NCBI Taxonomy" id="2984948"/>
    <lineage>
        <taxon>Bacteria</taxon>
        <taxon>Pseudomonadati</taxon>
        <taxon>Pseudomonadota</taxon>
        <taxon>Alphaproteobacteria</taxon>
        <taxon>Acetobacterales</taxon>
        <taxon>Acetobacteraceae</taxon>
        <taxon>Sabulicella</taxon>
    </lineage>
</organism>
<reference evidence="2 3" key="1">
    <citation type="submission" date="2022-10" db="EMBL/GenBank/DDBJ databases">
        <title>Roseococcus glaciei nov., sp. nov., isolated from glacier.</title>
        <authorList>
            <person name="Liu Q."/>
            <person name="Xin Y.-H."/>
        </authorList>
    </citation>
    <scope>NUCLEOTIDE SEQUENCE [LARGE SCALE GENOMIC DNA]</scope>
    <source>
        <strain evidence="2 3">MDT2-1-1</strain>
    </source>
</reference>
<dbReference type="InterPro" id="IPR025048">
    <property type="entry name" value="DUF3987"/>
</dbReference>
<comment type="caution">
    <text evidence="2">The sequence shown here is derived from an EMBL/GenBank/DDBJ whole genome shotgun (WGS) entry which is preliminary data.</text>
</comment>
<dbReference type="Pfam" id="PF13148">
    <property type="entry name" value="DUF3987"/>
    <property type="match status" value="1"/>
</dbReference>
<evidence type="ECO:0000256" key="1">
    <source>
        <dbReference type="SAM" id="MobiDB-lite"/>
    </source>
</evidence>
<sequence>MADGYSTREAELPLPSLALLRDRQPPPALPLALFGSVWASRIAAAAEAKNCPPDYVAAGLLAASCALIGNSRWASPWEGWAEPPFLWCGAVGNPSSGKSPGLDAVLGDVLPDLETELAGDYPDKLREWEMLCAEAEVARGNWEGEVRKAVKDNTPPPARPDRAAAPPRPIRPRIVTSEPTVQKVAELLRDNPRGLLLHRDELAAFIGNFDAYSGGKGGERAAWLESYGARPKTIDRVKHPEPIFVRRFGAGIVGTIQPDRLEEITTGADDGFPSRFLWFFPEPRPFARPTRRTDPAAWAADLRRLLALPMVPDEDGEARPWFLPFTEPAQAIVEEAARDWAGREASAGGLVLGVLGKARGQMVRLALVLELVRWCAERPTEPAPEAVGEAAAEAAAGLLDGYFLPMAERAFGAGALREGDRHGRTLLRHIIAAGLEVVNERAIRETPGLPGLSCADAVKMAVAALRRDDVLLPVSHEAKPGRPRGDYRVNPKLAEVAPAWRSRREAP</sequence>
<protein>
    <submittedName>
        <fullName evidence="2">YfjI family protein</fullName>
    </submittedName>
</protein>